<dbReference type="SUPFAM" id="SSF55931">
    <property type="entry name" value="Glutamine synthetase/guanido kinase"/>
    <property type="match status" value="1"/>
</dbReference>
<dbReference type="InterPro" id="IPR014746">
    <property type="entry name" value="Gln_synth/guanido_kin_cat_dom"/>
</dbReference>
<keyword evidence="10" id="KW-1185">Reference proteome</keyword>
<dbReference type="SMART" id="SM01230">
    <property type="entry name" value="Gln-synt_C"/>
    <property type="match status" value="1"/>
</dbReference>
<evidence type="ECO:0000256" key="5">
    <source>
        <dbReference type="PROSITE-ProRule" id="PRU01330"/>
    </source>
</evidence>
<dbReference type="PROSITE" id="PS51986">
    <property type="entry name" value="GS_BETA_GRASP"/>
    <property type="match status" value="1"/>
</dbReference>
<comment type="caution">
    <text evidence="9">The sequence shown here is derived from an EMBL/GenBank/DDBJ whole genome shotgun (WGS) entry which is preliminary data.</text>
</comment>
<dbReference type="SUPFAM" id="SSF54368">
    <property type="entry name" value="Glutamine synthetase, N-terminal domain"/>
    <property type="match status" value="1"/>
</dbReference>
<evidence type="ECO:0000256" key="4">
    <source>
        <dbReference type="ARBA" id="ARBA00022840"/>
    </source>
</evidence>
<dbReference type="AlphaFoldDB" id="A0A2T3FP31"/>
<evidence type="ECO:0000313" key="10">
    <source>
        <dbReference type="Proteomes" id="UP000241048"/>
    </source>
</evidence>
<dbReference type="PANTHER" id="PTHR43785">
    <property type="entry name" value="GAMMA-GLUTAMYLPUTRESCINE SYNTHETASE"/>
    <property type="match status" value="1"/>
</dbReference>
<dbReference type="InterPro" id="IPR008147">
    <property type="entry name" value="Gln_synt_N"/>
</dbReference>
<keyword evidence="3" id="KW-0547">Nucleotide-binding</keyword>
<dbReference type="Gene3D" id="3.30.590.10">
    <property type="entry name" value="Glutamine synthetase/guanido kinase, catalytic domain"/>
    <property type="match status" value="1"/>
</dbReference>
<evidence type="ECO:0000259" key="8">
    <source>
        <dbReference type="PROSITE" id="PS51987"/>
    </source>
</evidence>
<name>A0A2T3FP31_9CLOT</name>
<dbReference type="PROSITE" id="PS51987">
    <property type="entry name" value="GS_CATALYTIC"/>
    <property type="match status" value="1"/>
</dbReference>
<evidence type="ECO:0000256" key="1">
    <source>
        <dbReference type="ARBA" id="ARBA00009897"/>
    </source>
</evidence>
<evidence type="ECO:0000256" key="3">
    <source>
        <dbReference type="ARBA" id="ARBA00022741"/>
    </source>
</evidence>
<evidence type="ECO:0000256" key="2">
    <source>
        <dbReference type="ARBA" id="ARBA00022598"/>
    </source>
</evidence>
<organism evidence="9 10">
    <name type="scientific">Clostridium fessum</name>
    <dbReference type="NCBI Taxonomy" id="2126740"/>
    <lineage>
        <taxon>Bacteria</taxon>
        <taxon>Bacillati</taxon>
        <taxon>Bacillota</taxon>
        <taxon>Clostridia</taxon>
        <taxon>Eubacteriales</taxon>
        <taxon>Clostridiaceae</taxon>
        <taxon>Clostridium</taxon>
    </lineage>
</organism>
<dbReference type="InterPro" id="IPR036651">
    <property type="entry name" value="Gln_synt_N_sf"/>
</dbReference>
<dbReference type="GO" id="GO:0005524">
    <property type="term" value="F:ATP binding"/>
    <property type="evidence" value="ECO:0007669"/>
    <property type="project" value="UniProtKB-KW"/>
</dbReference>
<proteinExistence type="inferred from homology"/>
<dbReference type="PANTHER" id="PTHR43785:SF12">
    <property type="entry name" value="TYPE-1 GLUTAMINE SYNTHETASE 2"/>
    <property type="match status" value="1"/>
</dbReference>
<keyword evidence="2" id="KW-0436">Ligase</keyword>
<protein>
    <submittedName>
        <fullName evidence="9">Glutamine synthetase</fullName>
    </submittedName>
</protein>
<dbReference type="Proteomes" id="UP000241048">
    <property type="component" value="Unassembled WGS sequence"/>
</dbReference>
<evidence type="ECO:0000313" key="9">
    <source>
        <dbReference type="EMBL" id="PST37057.1"/>
    </source>
</evidence>
<feature type="domain" description="GS beta-grasp" evidence="7">
    <location>
        <begin position="14"/>
        <end position="114"/>
    </location>
</feature>
<reference evidence="9 10" key="1">
    <citation type="submission" date="2018-03" db="EMBL/GenBank/DDBJ databases">
        <title>Lachnoclostridium SNUG30386 gen.nov., sp.nov., isolated from human faeces.</title>
        <authorList>
            <person name="Seo B."/>
            <person name="Jeon K."/>
            <person name="Ko G."/>
        </authorList>
    </citation>
    <scope>NUCLEOTIDE SEQUENCE [LARGE SCALE GENOMIC DNA]</scope>
    <source>
        <strain evidence="9 10">SNUG30386</strain>
    </source>
</reference>
<dbReference type="RefSeq" id="WP_107001243.1">
    <property type="nucleotide sequence ID" value="NZ_JAQDZI010000010.1"/>
</dbReference>
<keyword evidence="4" id="KW-0067">ATP-binding</keyword>
<accession>A0A2T3FP31</accession>
<dbReference type="Pfam" id="PF00120">
    <property type="entry name" value="Gln-synt_C"/>
    <property type="match status" value="1"/>
</dbReference>
<dbReference type="Gene3D" id="3.10.20.70">
    <property type="entry name" value="Glutamine synthetase, N-terminal domain"/>
    <property type="match status" value="1"/>
</dbReference>
<dbReference type="GO" id="GO:0004356">
    <property type="term" value="F:glutamine synthetase activity"/>
    <property type="evidence" value="ECO:0007669"/>
    <property type="project" value="InterPro"/>
</dbReference>
<gene>
    <name evidence="9" type="ORF">C7U56_11000</name>
</gene>
<evidence type="ECO:0000256" key="6">
    <source>
        <dbReference type="RuleBase" id="RU000384"/>
    </source>
</evidence>
<feature type="domain" description="GS catalytic" evidence="8">
    <location>
        <begin position="121"/>
        <end position="439"/>
    </location>
</feature>
<dbReference type="GO" id="GO:0006542">
    <property type="term" value="P:glutamine biosynthetic process"/>
    <property type="evidence" value="ECO:0007669"/>
    <property type="project" value="InterPro"/>
</dbReference>
<evidence type="ECO:0000259" key="7">
    <source>
        <dbReference type="PROSITE" id="PS51986"/>
    </source>
</evidence>
<comment type="similarity">
    <text evidence="1 5 6">Belongs to the glutamine synthetase family.</text>
</comment>
<dbReference type="InterPro" id="IPR008146">
    <property type="entry name" value="Gln_synth_cat_dom"/>
</dbReference>
<dbReference type="EMBL" id="PYLO01000003">
    <property type="protein sequence ID" value="PST37057.1"/>
    <property type="molecule type" value="Genomic_DNA"/>
</dbReference>
<sequence length="439" mass="48998">MGENTNRSEPFFDEDVDLVKLQFTDIFGQCKMVQMTRRQAEKAMKEGYAINRFALGGLQKAGIEGAAAPEYLTDQSESVELYLKPDASTYQVLPWDSGQENVARVICQVCNADGTPSWTDSRHILQETVKRAEKMGLDFDFDFQCEFYLFHTDDDGRPTTVTHEVAGYYDAGPIDLAEGVRRDMVLSLEEAGFAVESTHHGLTAGQHSFVLPARRGIEAADYLQTFKAAVKRIAKRHGLHATFMPKPNMSGDGSGLHVGVSISSRRGAEAMAQAKHFAAGVLKNLSDMMIFTNPTVNSYKRLAAERSTVFQPEFPAAVWEKGSKKAVHVKEDRNGRISVEVQFPDPSANPYLALTAILAAGLEGIEKALVLDEEAGDEDAPRFPETLGILLQKLDQNEFAHRVFGEKFCRMYGEGKKEEWERFCAYVTDWETAEYLYRC</sequence>